<dbReference type="GO" id="GO:0006289">
    <property type="term" value="P:nucleotide-excision repair"/>
    <property type="evidence" value="ECO:0007669"/>
    <property type="project" value="InterPro"/>
</dbReference>
<organism evidence="3 4">
    <name type="scientific">Haematococcus lacustris</name>
    <name type="common">Green alga</name>
    <name type="synonym">Haematococcus pluvialis</name>
    <dbReference type="NCBI Taxonomy" id="44745"/>
    <lineage>
        <taxon>Eukaryota</taxon>
        <taxon>Viridiplantae</taxon>
        <taxon>Chlorophyta</taxon>
        <taxon>core chlorophytes</taxon>
        <taxon>Chlorophyceae</taxon>
        <taxon>CS clade</taxon>
        <taxon>Chlamydomonadales</taxon>
        <taxon>Haematococcaceae</taxon>
        <taxon>Haematococcus</taxon>
    </lineage>
</organism>
<feature type="non-terminal residue" evidence="3">
    <location>
        <position position="149"/>
    </location>
</feature>
<evidence type="ECO:0000313" key="4">
    <source>
        <dbReference type="Proteomes" id="UP000485058"/>
    </source>
</evidence>
<dbReference type="Gene3D" id="3.20.20.150">
    <property type="entry name" value="Divalent-metal-dependent TIM barrel enzymes"/>
    <property type="match status" value="1"/>
</dbReference>
<gene>
    <name evidence="3" type="ORF">HaLaN_29354</name>
</gene>
<protein>
    <submittedName>
        <fullName evidence="3">Uncharacterized protein</fullName>
    </submittedName>
</protein>
<dbReference type="InterPro" id="IPR004601">
    <property type="entry name" value="UvdE"/>
</dbReference>
<evidence type="ECO:0000256" key="2">
    <source>
        <dbReference type="ARBA" id="ARBA00023204"/>
    </source>
</evidence>
<feature type="non-terminal residue" evidence="3">
    <location>
        <position position="1"/>
    </location>
</feature>
<dbReference type="Pfam" id="PF03851">
    <property type="entry name" value="UvdE"/>
    <property type="match status" value="1"/>
</dbReference>
<accession>A0A6A0AF54</accession>
<dbReference type="GO" id="GO:0009411">
    <property type="term" value="P:response to UV"/>
    <property type="evidence" value="ECO:0007669"/>
    <property type="project" value="InterPro"/>
</dbReference>
<evidence type="ECO:0000313" key="3">
    <source>
        <dbReference type="EMBL" id="GFH30487.1"/>
    </source>
</evidence>
<name>A0A6A0AF54_HAELA</name>
<evidence type="ECO:0000256" key="1">
    <source>
        <dbReference type="ARBA" id="ARBA00022763"/>
    </source>
</evidence>
<dbReference type="GO" id="GO:0004519">
    <property type="term" value="F:endonuclease activity"/>
    <property type="evidence" value="ECO:0007669"/>
    <property type="project" value="InterPro"/>
</dbReference>
<reference evidence="3 4" key="1">
    <citation type="submission" date="2020-02" db="EMBL/GenBank/DDBJ databases">
        <title>Draft genome sequence of Haematococcus lacustris strain NIES-144.</title>
        <authorList>
            <person name="Morimoto D."/>
            <person name="Nakagawa S."/>
            <person name="Yoshida T."/>
            <person name="Sawayama S."/>
        </authorList>
    </citation>
    <scope>NUCLEOTIDE SEQUENCE [LARGE SCALE GENOMIC DNA]</scope>
    <source>
        <strain evidence="3 4">NIES-144</strain>
    </source>
</reference>
<dbReference type="Proteomes" id="UP000485058">
    <property type="component" value="Unassembled WGS sequence"/>
</dbReference>
<keyword evidence="1" id="KW-0227">DNA damage</keyword>
<sequence length="149" mass="17110">MARQMLKRTQRVRECRLEDLPDFPAIKQALFEAGETARAVGQRLTFHPSEFCKIAADDDRDHWTEHSCMELEVHSKIFDLMGYEPSHWNKINIHVGGAYGDKEATLRRFAKVVNERLSPNCKARLCVENDDRGSLYSVKDLLLVHQLAG</sequence>
<dbReference type="PANTHER" id="PTHR31290:SF5">
    <property type="entry name" value="UV-DAMAGE ENDONUCLEASE"/>
    <property type="match status" value="1"/>
</dbReference>
<dbReference type="EMBL" id="BLLF01004936">
    <property type="protein sequence ID" value="GFH30487.1"/>
    <property type="molecule type" value="Genomic_DNA"/>
</dbReference>
<proteinExistence type="predicted"/>
<dbReference type="AlphaFoldDB" id="A0A6A0AF54"/>
<keyword evidence="4" id="KW-1185">Reference proteome</keyword>
<keyword evidence="2" id="KW-0234">DNA repair</keyword>
<comment type="caution">
    <text evidence="3">The sequence shown here is derived from an EMBL/GenBank/DDBJ whole genome shotgun (WGS) entry which is preliminary data.</text>
</comment>
<dbReference type="PANTHER" id="PTHR31290">
    <property type="entry name" value="UV-DAMAGE ENDONUCLEASE"/>
    <property type="match status" value="1"/>
</dbReference>